<reference evidence="1" key="2">
    <citation type="submission" date="2020-09" db="EMBL/GenBank/DDBJ databases">
        <authorList>
            <person name="Sun Q."/>
            <person name="Ohkuma M."/>
        </authorList>
    </citation>
    <scope>NUCLEOTIDE SEQUENCE</scope>
    <source>
        <strain evidence="1">JCM 10088</strain>
    </source>
</reference>
<sequence>MLIFDESQELRKLKGYDLLHPIAYAYDNLGIKFIFTGSETGMVYDFLKLDDAKYPLYGRAYTEALYNLCLRKLHWNS</sequence>
<reference evidence="1" key="1">
    <citation type="journal article" date="2014" name="Int. J. Syst. Evol. Microbiol.">
        <title>Complete genome sequence of Corynebacterium casei LMG S-19264T (=DSM 44701T), isolated from a smear-ripened cheese.</title>
        <authorList>
            <consortium name="US DOE Joint Genome Institute (JGI-PGF)"/>
            <person name="Walter F."/>
            <person name="Albersmeier A."/>
            <person name="Kalinowski J."/>
            <person name="Ruckert C."/>
        </authorList>
    </citation>
    <scope>NUCLEOTIDE SEQUENCE</scope>
    <source>
        <strain evidence="1">JCM 10088</strain>
    </source>
</reference>
<evidence type="ECO:0000313" key="1">
    <source>
        <dbReference type="EMBL" id="GGP22207.1"/>
    </source>
</evidence>
<accession>A0A830GX43</accession>
<comment type="caution">
    <text evidence="1">The sequence shown here is derived from an EMBL/GenBank/DDBJ whole genome shotgun (WGS) entry which is preliminary data.</text>
</comment>
<dbReference type="InterPro" id="IPR027417">
    <property type="entry name" value="P-loop_NTPase"/>
</dbReference>
<gene>
    <name evidence="1" type="ORF">GCM10007981_17340</name>
</gene>
<name>A0A830GX43_9CREN</name>
<dbReference type="Gene3D" id="3.40.50.300">
    <property type="entry name" value="P-loop containing nucleotide triphosphate hydrolases"/>
    <property type="match status" value="1"/>
</dbReference>
<proteinExistence type="predicted"/>
<dbReference type="SUPFAM" id="SSF52540">
    <property type="entry name" value="P-loop containing nucleoside triphosphate hydrolases"/>
    <property type="match status" value="1"/>
</dbReference>
<dbReference type="EMBL" id="BMNL01000004">
    <property type="protein sequence ID" value="GGP22207.1"/>
    <property type="molecule type" value="Genomic_DNA"/>
</dbReference>
<protein>
    <recommendedName>
        <fullName evidence="3">AAA domain-containing protein</fullName>
    </recommendedName>
</protein>
<dbReference type="Proteomes" id="UP000610960">
    <property type="component" value="Unassembled WGS sequence"/>
</dbReference>
<evidence type="ECO:0008006" key="3">
    <source>
        <dbReference type="Google" id="ProtNLM"/>
    </source>
</evidence>
<keyword evidence="2" id="KW-1185">Reference proteome</keyword>
<evidence type="ECO:0000313" key="2">
    <source>
        <dbReference type="Proteomes" id="UP000610960"/>
    </source>
</evidence>
<organism evidence="1 2">
    <name type="scientific">Thermocladium modestius</name>
    <dbReference type="NCBI Taxonomy" id="62609"/>
    <lineage>
        <taxon>Archaea</taxon>
        <taxon>Thermoproteota</taxon>
        <taxon>Thermoprotei</taxon>
        <taxon>Thermoproteales</taxon>
        <taxon>Thermoproteaceae</taxon>
        <taxon>Thermocladium</taxon>
    </lineage>
</organism>
<dbReference type="AlphaFoldDB" id="A0A830GX43"/>